<gene>
    <name evidence="1" type="ORF">B0H63DRAFT_461532</name>
</gene>
<protein>
    <submittedName>
        <fullName evidence="1">Uncharacterized protein</fullName>
    </submittedName>
</protein>
<dbReference type="EMBL" id="JAULSW010000001">
    <property type="protein sequence ID" value="KAK3394641.1"/>
    <property type="molecule type" value="Genomic_DNA"/>
</dbReference>
<comment type="caution">
    <text evidence="1">The sequence shown here is derived from an EMBL/GenBank/DDBJ whole genome shotgun (WGS) entry which is preliminary data.</text>
</comment>
<evidence type="ECO:0000313" key="2">
    <source>
        <dbReference type="Proteomes" id="UP001285441"/>
    </source>
</evidence>
<sequence length="95" mass="10270">MACAAVLYVLTVPSLPRSNSCPCLPPTNLGVDHPQERAWTGVRDSAKMVSVSSTFPSRYPPSLDGLTSSVNSRMASNAPRVCRSWGFRDESTRPS</sequence>
<keyword evidence="2" id="KW-1185">Reference proteome</keyword>
<proteinExistence type="predicted"/>
<accession>A0AAE0U894</accession>
<name>A0AAE0U894_9PEZI</name>
<evidence type="ECO:0000313" key="1">
    <source>
        <dbReference type="EMBL" id="KAK3394641.1"/>
    </source>
</evidence>
<reference evidence="1" key="1">
    <citation type="journal article" date="2023" name="Mol. Phylogenet. Evol.">
        <title>Genome-scale phylogeny and comparative genomics of the fungal order Sordariales.</title>
        <authorList>
            <person name="Hensen N."/>
            <person name="Bonometti L."/>
            <person name="Westerberg I."/>
            <person name="Brannstrom I.O."/>
            <person name="Guillou S."/>
            <person name="Cros-Aarteil S."/>
            <person name="Calhoun S."/>
            <person name="Haridas S."/>
            <person name="Kuo A."/>
            <person name="Mondo S."/>
            <person name="Pangilinan J."/>
            <person name="Riley R."/>
            <person name="LaButti K."/>
            <person name="Andreopoulos B."/>
            <person name="Lipzen A."/>
            <person name="Chen C."/>
            <person name="Yan M."/>
            <person name="Daum C."/>
            <person name="Ng V."/>
            <person name="Clum A."/>
            <person name="Steindorff A."/>
            <person name="Ohm R.A."/>
            <person name="Martin F."/>
            <person name="Silar P."/>
            <person name="Natvig D.O."/>
            <person name="Lalanne C."/>
            <person name="Gautier V."/>
            <person name="Ament-Velasquez S.L."/>
            <person name="Kruys A."/>
            <person name="Hutchinson M.I."/>
            <person name="Powell A.J."/>
            <person name="Barry K."/>
            <person name="Miller A.N."/>
            <person name="Grigoriev I.V."/>
            <person name="Debuchy R."/>
            <person name="Gladieux P."/>
            <person name="Hiltunen Thoren M."/>
            <person name="Johannesson H."/>
        </authorList>
    </citation>
    <scope>NUCLEOTIDE SEQUENCE</scope>
    <source>
        <strain evidence="1">CBS 232.78</strain>
    </source>
</reference>
<reference evidence="1" key="2">
    <citation type="submission" date="2023-06" db="EMBL/GenBank/DDBJ databases">
        <authorList>
            <consortium name="Lawrence Berkeley National Laboratory"/>
            <person name="Haridas S."/>
            <person name="Hensen N."/>
            <person name="Bonometti L."/>
            <person name="Westerberg I."/>
            <person name="Brannstrom I.O."/>
            <person name="Guillou S."/>
            <person name="Cros-Aarteil S."/>
            <person name="Calhoun S."/>
            <person name="Kuo A."/>
            <person name="Mondo S."/>
            <person name="Pangilinan J."/>
            <person name="Riley R."/>
            <person name="LaButti K."/>
            <person name="Andreopoulos B."/>
            <person name="Lipzen A."/>
            <person name="Chen C."/>
            <person name="Yanf M."/>
            <person name="Daum C."/>
            <person name="Ng V."/>
            <person name="Clum A."/>
            <person name="Steindorff A."/>
            <person name="Ohm R."/>
            <person name="Martin F."/>
            <person name="Silar P."/>
            <person name="Natvig D."/>
            <person name="Lalanne C."/>
            <person name="Gautier V."/>
            <person name="Ament-velasquez S.L."/>
            <person name="Kruys A."/>
            <person name="Hutchinson M.I."/>
            <person name="Powell A.J."/>
            <person name="Barry K."/>
            <person name="Miller A.N."/>
            <person name="Grigoriev I.V."/>
            <person name="Debuchy R."/>
            <person name="Gladieux P."/>
            <person name="Thoren M.H."/>
            <person name="Johannesson H."/>
        </authorList>
    </citation>
    <scope>NUCLEOTIDE SEQUENCE</scope>
    <source>
        <strain evidence="1">CBS 232.78</strain>
    </source>
</reference>
<dbReference type="Proteomes" id="UP001285441">
    <property type="component" value="Unassembled WGS sequence"/>
</dbReference>
<organism evidence="1 2">
    <name type="scientific">Podospora didyma</name>
    <dbReference type="NCBI Taxonomy" id="330526"/>
    <lineage>
        <taxon>Eukaryota</taxon>
        <taxon>Fungi</taxon>
        <taxon>Dikarya</taxon>
        <taxon>Ascomycota</taxon>
        <taxon>Pezizomycotina</taxon>
        <taxon>Sordariomycetes</taxon>
        <taxon>Sordariomycetidae</taxon>
        <taxon>Sordariales</taxon>
        <taxon>Podosporaceae</taxon>
        <taxon>Podospora</taxon>
    </lineage>
</organism>
<dbReference type="AlphaFoldDB" id="A0AAE0U894"/>